<reference evidence="2 3" key="1">
    <citation type="submission" date="2019-01" db="EMBL/GenBank/DDBJ databases">
        <title>Agromyces.</title>
        <authorList>
            <person name="Li J."/>
        </authorList>
    </citation>
    <scope>NUCLEOTIDE SEQUENCE [LARGE SCALE GENOMIC DNA]</scope>
    <source>
        <strain evidence="2 3">DSM 15934</strain>
    </source>
</reference>
<evidence type="ECO:0000256" key="1">
    <source>
        <dbReference type="SAM" id="MobiDB-lite"/>
    </source>
</evidence>
<accession>A0A4Q2KWU5</accession>
<dbReference type="EMBL" id="SDPN01000028">
    <property type="protein sequence ID" value="RXZ68353.1"/>
    <property type="molecule type" value="Genomic_DNA"/>
</dbReference>
<feature type="compositionally biased region" description="Acidic residues" evidence="1">
    <location>
        <begin position="57"/>
        <end position="69"/>
    </location>
</feature>
<evidence type="ECO:0000313" key="2">
    <source>
        <dbReference type="EMBL" id="RXZ68353.1"/>
    </source>
</evidence>
<feature type="region of interest" description="Disordered" evidence="1">
    <location>
        <begin position="1"/>
        <end position="25"/>
    </location>
</feature>
<name>A0A4Q2KWU5_9MICO</name>
<dbReference type="AlphaFoldDB" id="A0A4Q2KWU5"/>
<feature type="region of interest" description="Disordered" evidence="1">
    <location>
        <begin position="57"/>
        <end position="83"/>
    </location>
</feature>
<dbReference type="OrthoDB" id="5008136at2"/>
<evidence type="ECO:0000313" key="3">
    <source>
        <dbReference type="Proteomes" id="UP000293865"/>
    </source>
</evidence>
<keyword evidence="3" id="KW-1185">Reference proteome</keyword>
<protein>
    <submittedName>
        <fullName evidence="2">Uncharacterized protein</fullName>
    </submittedName>
</protein>
<feature type="compositionally biased region" description="Basic and acidic residues" evidence="1">
    <location>
        <begin position="70"/>
        <end position="83"/>
    </location>
</feature>
<feature type="compositionally biased region" description="Basic and acidic residues" evidence="1">
    <location>
        <begin position="1"/>
        <end position="13"/>
    </location>
</feature>
<sequence length="83" mass="9281">MTDPLDPRRHVEGEYTDSELPLSAELPIEDYEEVEDLAGEPDAADLDDDVEIDEVYELDDADVDVVGIDDPDRVIPPDRDTPL</sequence>
<comment type="caution">
    <text evidence="2">The sequence shown here is derived from an EMBL/GenBank/DDBJ whole genome shotgun (WGS) entry which is preliminary data.</text>
</comment>
<organism evidence="2 3">
    <name type="scientific">Agromyces albus</name>
    <dbReference type="NCBI Taxonomy" id="205332"/>
    <lineage>
        <taxon>Bacteria</taxon>
        <taxon>Bacillati</taxon>
        <taxon>Actinomycetota</taxon>
        <taxon>Actinomycetes</taxon>
        <taxon>Micrococcales</taxon>
        <taxon>Microbacteriaceae</taxon>
        <taxon>Agromyces</taxon>
    </lineage>
</organism>
<gene>
    <name evidence="2" type="ORF">ESP51_13830</name>
</gene>
<proteinExistence type="predicted"/>
<dbReference type="RefSeq" id="WP_129521483.1">
    <property type="nucleotide sequence ID" value="NZ_SDPN01000028.1"/>
</dbReference>
<dbReference type="Proteomes" id="UP000293865">
    <property type="component" value="Unassembled WGS sequence"/>
</dbReference>